<keyword evidence="5 8" id="KW-0472">Membrane</keyword>
<keyword evidence="6" id="KW-0675">Receptor</keyword>
<evidence type="ECO:0000256" key="6">
    <source>
        <dbReference type="ARBA" id="ARBA00023170"/>
    </source>
</evidence>
<feature type="chain" id="PRO_5046575104" description="Ionotropic glutamate receptor C-terminal domain-containing protein" evidence="9">
    <location>
        <begin position="23"/>
        <end position="627"/>
    </location>
</feature>
<keyword evidence="4 8" id="KW-1133">Transmembrane helix</keyword>
<dbReference type="Proteomes" id="UP000069940">
    <property type="component" value="Unassembled WGS sequence"/>
</dbReference>
<reference evidence="10" key="2">
    <citation type="submission" date="2025-05" db="UniProtKB">
        <authorList>
            <consortium name="EnsemblMetazoa"/>
        </authorList>
    </citation>
    <scope>IDENTIFICATION</scope>
    <source>
        <strain evidence="10">Foshan</strain>
    </source>
</reference>
<evidence type="ECO:0000256" key="4">
    <source>
        <dbReference type="ARBA" id="ARBA00022989"/>
    </source>
</evidence>
<keyword evidence="3 8" id="KW-0812">Transmembrane</keyword>
<dbReference type="SUPFAM" id="SSF53850">
    <property type="entry name" value="Periplasmic binding protein-like II"/>
    <property type="match status" value="1"/>
</dbReference>
<sequence length="627" mass="71509">MTDLKTGLRLLLLSLTIGSSVGQTEPPNDAETMLLDFVPFFKIPLKIAIFVCWPNEKSAELVRRMMMTTTQSPHLMQLHNDSLENVALLDTLEPHQHLAVIDVACPNSERFLTQAGYRIYHRIRWVLLDSEAVGFDGRERRESKVLNLLGGMEVTGNCEVFYFTWSDGGDLLVKDVYRISMPSGLISNVVAIWRNGTFNDQRMGLSTAVRRRNLQQTAIRTTVVYTDNYTLHHFEDYENPQIGTPCRTSYHLARILYHFYLNATMEKRFTSSWCYPNALGLCGDFIDNRTEATATVLLIVAWRLNYVAYLKTPIFAHVRFIYKMPNLSMTDNIFELPFNTNVWACTFALVVLSGGLFAGARAVGKRKYREHLELIDSAFNVIPIAAQQGSIIEAKGIGLRTFILVTLIGLMALEVSFSAKIISLIQAPSRRINTLKDLLESKLEVAADDTVYNRHFLSTATEPVRRELYEKKLLLKNGSMNVYGMEDGIARVREGLFAYHLYASTGYKRVSETFDEVEKCYLREMKLVPTSIGYLSVKLNYTLREHFHVGLMRMFEAGVHNRVYNKMHTSKPSCVKGASFRPLGLIDIKFAVDLMCWGLATALLILLLESLWRKYKISRIPLFQYIE</sequence>
<keyword evidence="11" id="KW-1185">Reference proteome</keyword>
<comment type="subcellular location">
    <subcellularLocation>
        <location evidence="1">Cell membrane</location>
        <topology evidence="1">Multi-pass membrane protein</topology>
    </subcellularLocation>
</comment>
<evidence type="ECO:0000256" key="5">
    <source>
        <dbReference type="ARBA" id="ARBA00023136"/>
    </source>
</evidence>
<evidence type="ECO:0000256" key="2">
    <source>
        <dbReference type="ARBA" id="ARBA00022475"/>
    </source>
</evidence>
<feature type="transmembrane region" description="Helical" evidence="8">
    <location>
        <begin position="402"/>
        <end position="425"/>
    </location>
</feature>
<evidence type="ECO:0000256" key="1">
    <source>
        <dbReference type="ARBA" id="ARBA00004651"/>
    </source>
</evidence>
<name>A0ABM1YKN3_AEDAL</name>
<feature type="transmembrane region" description="Helical" evidence="8">
    <location>
        <begin position="341"/>
        <end position="360"/>
    </location>
</feature>
<keyword evidence="7" id="KW-0325">Glycoprotein</keyword>
<keyword evidence="9" id="KW-0732">Signal</keyword>
<dbReference type="PANTHER" id="PTHR42643:SF33">
    <property type="entry name" value="GLUTAMATE RECEPTOR 2-LIKE PROTEIN"/>
    <property type="match status" value="1"/>
</dbReference>
<evidence type="ECO:0000256" key="8">
    <source>
        <dbReference type="SAM" id="Phobius"/>
    </source>
</evidence>
<evidence type="ECO:0000313" key="10">
    <source>
        <dbReference type="EnsemblMetazoa" id="AALFPA23_010030.P13924"/>
    </source>
</evidence>
<evidence type="ECO:0000313" key="11">
    <source>
        <dbReference type="Proteomes" id="UP000069940"/>
    </source>
</evidence>
<organism evidence="10 11">
    <name type="scientific">Aedes albopictus</name>
    <name type="common">Asian tiger mosquito</name>
    <name type="synonym">Stegomyia albopicta</name>
    <dbReference type="NCBI Taxonomy" id="7160"/>
    <lineage>
        <taxon>Eukaryota</taxon>
        <taxon>Metazoa</taxon>
        <taxon>Ecdysozoa</taxon>
        <taxon>Arthropoda</taxon>
        <taxon>Hexapoda</taxon>
        <taxon>Insecta</taxon>
        <taxon>Pterygota</taxon>
        <taxon>Neoptera</taxon>
        <taxon>Endopterygota</taxon>
        <taxon>Diptera</taxon>
        <taxon>Nematocera</taxon>
        <taxon>Culicoidea</taxon>
        <taxon>Culicidae</taxon>
        <taxon>Culicinae</taxon>
        <taxon>Aedini</taxon>
        <taxon>Aedes</taxon>
        <taxon>Stegomyia</taxon>
    </lineage>
</organism>
<evidence type="ECO:0000256" key="9">
    <source>
        <dbReference type="SAM" id="SignalP"/>
    </source>
</evidence>
<reference evidence="11" key="1">
    <citation type="journal article" date="2015" name="Proc. Natl. Acad. Sci. U.S.A.">
        <title>Genome sequence of the Asian Tiger mosquito, Aedes albopictus, reveals insights into its biology, genetics, and evolution.</title>
        <authorList>
            <person name="Chen X.G."/>
            <person name="Jiang X."/>
            <person name="Gu J."/>
            <person name="Xu M."/>
            <person name="Wu Y."/>
            <person name="Deng Y."/>
            <person name="Zhang C."/>
            <person name="Bonizzoni M."/>
            <person name="Dermauw W."/>
            <person name="Vontas J."/>
            <person name="Armbruster P."/>
            <person name="Huang X."/>
            <person name="Yang Y."/>
            <person name="Zhang H."/>
            <person name="He W."/>
            <person name="Peng H."/>
            <person name="Liu Y."/>
            <person name="Wu K."/>
            <person name="Chen J."/>
            <person name="Lirakis M."/>
            <person name="Topalis P."/>
            <person name="Van Leeuwen T."/>
            <person name="Hall A.B."/>
            <person name="Jiang X."/>
            <person name="Thorpe C."/>
            <person name="Mueller R.L."/>
            <person name="Sun C."/>
            <person name="Waterhouse R.M."/>
            <person name="Yan G."/>
            <person name="Tu Z.J."/>
            <person name="Fang X."/>
            <person name="James A.A."/>
        </authorList>
    </citation>
    <scope>NUCLEOTIDE SEQUENCE [LARGE SCALE GENOMIC DNA]</scope>
    <source>
        <strain evidence="11">Foshan</strain>
    </source>
</reference>
<dbReference type="InterPro" id="IPR052192">
    <property type="entry name" value="Insect_Ionotropic_Sensory_Rcpt"/>
</dbReference>
<feature type="signal peptide" evidence="9">
    <location>
        <begin position="1"/>
        <end position="22"/>
    </location>
</feature>
<protein>
    <recommendedName>
        <fullName evidence="12">Ionotropic glutamate receptor C-terminal domain-containing protein</fullName>
    </recommendedName>
</protein>
<evidence type="ECO:0008006" key="12">
    <source>
        <dbReference type="Google" id="ProtNLM"/>
    </source>
</evidence>
<dbReference type="RefSeq" id="XP_029709518.2">
    <property type="nucleotide sequence ID" value="XM_029853658.2"/>
</dbReference>
<dbReference type="PANTHER" id="PTHR42643">
    <property type="entry name" value="IONOTROPIC RECEPTOR 20A-RELATED"/>
    <property type="match status" value="1"/>
</dbReference>
<evidence type="ECO:0000256" key="7">
    <source>
        <dbReference type="ARBA" id="ARBA00023180"/>
    </source>
</evidence>
<accession>A0ABM1YKN3</accession>
<feature type="transmembrane region" description="Helical" evidence="8">
    <location>
        <begin position="590"/>
        <end position="612"/>
    </location>
</feature>
<evidence type="ECO:0000256" key="3">
    <source>
        <dbReference type="ARBA" id="ARBA00022692"/>
    </source>
</evidence>
<keyword evidence="2" id="KW-1003">Cell membrane</keyword>
<proteinExistence type="predicted"/>
<dbReference type="EnsemblMetazoa" id="AALFPA23_010030.R13924">
    <property type="protein sequence ID" value="AALFPA23_010030.P13924"/>
    <property type="gene ID" value="AALFPA23_010030"/>
</dbReference>
<dbReference type="GeneID" id="115255532"/>
<dbReference type="Gene3D" id="1.10.287.70">
    <property type="match status" value="1"/>
</dbReference>